<organism evidence="5 6">
    <name type="scientific">Megalodesulfovibrio gigas (strain ATCC 19364 / DSM 1382 / NCIMB 9332 / VKM B-1759)</name>
    <name type="common">Desulfovibrio gigas</name>
    <dbReference type="NCBI Taxonomy" id="1121448"/>
    <lineage>
        <taxon>Bacteria</taxon>
        <taxon>Pseudomonadati</taxon>
        <taxon>Thermodesulfobacteriota</taxon>
        <taxon>Desulfovibrionia</taxon>
        <taxon>Desulfovibrionales</taxon>
        <taxon>Desulfovibrionaceae</taxon>
        <taxon>Megalodesulfovibrio</taxon>
    </lineage>
</organism>
<evidence type="ECO:0000313" key="6">
    <source>
        <dbReference type="Proteomes" id="UP000016587"/>
    </source>
</evidence>
<dbReference type="InterPro" id="IPR036061">
    <property type="entry name" value="CheW-like_dom_sf"/>
</dbReference>
<dbReference type="SUPFAM" id="SSF50341">
    <property type="entry name" value="CheW-like"/>
    <property type="match status" value="1"/>
</dbReference>
<dbReference type="PATRIC" id="fig|1121448.10.peg.616"/>
<dbReference type="AlphaFoldDB" id="T2G9D8"/>
<dbReference type="InterPro" id="IPR051315">
    <property type="entry name" value="Bact_Chemotaxis_CheA"/>
</dbReference>
<dbReference type="Gene3D" id="3.30.565.10">
    <property type="entry name" value="Histidine kinase-like ATPase, C-terminal domain"/>
    <property type="match status" value="1"/>
</dbReference>
<dbReference type="EMBL" id="CP006585">
    <property type="protein sequence ID" value="AGW12522.1"/>
    <property type="molecule type" value="Genomic_DNA"/>
</dbReference>
<gene>
    <name evidence="5" type="ORF">DGI_0615</name>
</gene>
<comment type="catalytic activity">
    <reaction evidence="1">
        <text>ATP + protein L-histidine = ADP + protein N-phospho-L-histidine.</text>
        <dbReference type="EC" id="2.7.13.3"/>
    </reaction>
</comment>
<evidence type="ECO:0000259" key="4">
    <source>
        <dbReference type="Pfam" id="PF01584"/>
    </source>
</evidence>
<dbReference type="PANTHER" id="PTHR43395:SF10">
    <property type="entry name" value="CHEMOTAXIS PROTEIN CHEA"/>
    <property type="match status" value="1"/>
</dbReference>
<feature type="domain" description="CheW-like" evidence="4">
    <location>
        <begin position="226"/>
        <end position="353"/>
    </location>
</feature>
<dbReference type="HOGENOM" id="CLU_000650_3_0_7"/>
<comment type="function">
    <text evidence="3">Involved in the transmission of sensory signals from the chemoreceptors to the flagellar motors. CheA is autophosphorylated; it can transfer its phosphate group to either CheB or CheY.</text>
</comment>
<evidence type="ECO:0000256" key="3">
    <source>
        <dbReference type="ARBA" id="ARBA00035100"/>
    </source>
</evidence>
<sequence length="361" mass="38565">MLYDTQQGVAVREQADLKVPRELGDALLQVLQDLLSNQQQLRLAGQERAGLARPLDEQDALLERLKDITIGIRAANFSKLFRQMKALSMDMARRCDKELELHMDGADLAVDVAILEALEDPLAHLVRNAVEHGLEFPAERLAAGKPAKGRLEICAACQNGAVRVEVRDDGRGPSACSGAALSGRSGMRRIEQTMAALHGSFCLKPGPEGGAVAVCSIPLAFQFLDGVVFQAGTHRIVIPMETIAAIQPLQATALTMLQQHEVLSCGRETVPFLDLAGLLDGRFRTEFPRQAVILQAASGERLALGVAAVRGRYRGAVSPLAPCCDWHPSLGGCVLLTGGGIGFVLDVEAVLAEVSGPQLVC</sequence>
<dbReference type="Pfam" id="PF01584">
    <property type="entry name" value="CheW"/>
    <property type="match status" value="1"/>
</dbReference>
<dbReference type="eggNOG" id="COG0643">
    <property type="taxonomic scope" value="Bacteria"/>
</dbReference>
<dbReference type="KEGG" id="dgg:DGI_0615"/>
<dbReference type="EC" id="2.7.13.3" evidence="2"/>
<protein>
    <recommendedName>
        <fullName evidence="2">histidine kinase</fullName>
        <ecNumber evidence="2">2.7.13.3</ecNumber>
    </recommendedName>
</protein>
<reference evidence="6" key="2">
    <citation type="submission" date="2013-07" db="EMBL/GenBank/DDBJ databases">
        <authorList>
            <person name="Morais-Silva F.O."/>
            <person name="Rezende A.M."/>
            <person name="Pimentel C."/>
            <person name="Resende D.M."/>
            <person name="Santos C.I."/>
            <person name="Clemente C."/>
            <person name="de Oliveira L.M."/>
            <person name="da Silva S.M."/>
            <person name="Costa D.A."/>
            <person name="Varela-Raposo A."/>
            <person name="Horacio E.C.A."/>
            <person name="Matos M."/>
            <person name="Flores O."/>
            <person name="Ruiz J.C."/>
            <person name="Rodrigues-Pousada C."/>
        </authorList>
    </citation>
    <scope>NUCLEOTIDE SEQUENCE [LARGE SCALE GENOMIC DNA]</scope>
    <source>
        <strain evidence="6">ATCC 19364 / DSM 1382 / NCIMB 9332 / VKM B-1759</strain>
    </source>
</reference>
<keyword evidence="5" id="KW-0808">Transferase</keyword>
<evidence type="ECO:0000256" key="1">
    <source>
        <dbReference type="ARBA" id="ARBA00000085"/>
    </source>
</evidence>
<keyword evidence="5" id="KW-0418">Kinase</keyword>
<dbReference type="GO" id="GO:0007165">
    <property type="term" value="P:signal transduction"/>
    <property type="evidence" value="ECO:0007669"/>
    <property type="project" value="InterPro"/>
</dbReference>
<dbReference type="RefSeq" id="WP_021759183.1">
    <property type="nucleotide sequence ID" value="NC_022444.1"/>
</dbReference>
<accession>T2G9D8</accession>
<reference evidence="5 6" key="1">
    <citation type="journal article" date="2013" name="J. Bacteriol.">
        <title>Roles of HynAB and Ech, the only two hydrogenases found in the model sulfate reducer Desulfovibrio gigas.</title>
        <authorList>
            <person name="Morais-Silva F.O."/>
            <person name="Santos C.I."/>
            <person name="Rodrigues R."/>
            <person name="Pereira I.A."/>
            <person name="Rodrigues-Pousada C."/>
        </authorList>
    </citation>
    <scope>NUCLEOTIDE SEQUENCE [LARGE SCALE GENOMIC DNA]</scope>
    <source>
        <strain evidence="6">ATCC 19364 / DSM 1382 / NCIMB 9332 / VKM B-1759</strain>
    </source>
</reference>
<dbReference type="SUPFAM" id="SSF55874">
    <property type="entry name" value="ATPase domain of HSP90 chaperone/DNA topoisomerase II/histidine kinase"/>
    <property type="match status" value="1"/>
</dbReference>
<dbReference type="InterPro" id="IPR036890">
    <property type="entry name" value="HATPase_C_sf"/>
</dbReference>
<dbReference type="GO" id="GO:0004673">
    <property type="term" value="F:protein histidine kinase activity"/>
    <property type="evidence" value="ECO:0007669"/>
    <property type="project" value="UniProtKB-EC"/>
</dbReference>
<evidence type="ECO:0000313" key="5">
    <source>
        <dbReference type="EMBL" id="AGW12522.1"/>
    </source>
</evidence>
<dbReference type="PANTHER" id="PTHR43395">
    <property type="entry name" value="SENSOR HISTIDINE KINASE CHEA"/>
    <property type="match status" value="1"/>
</dbReference>
<evidence type="ECO:0000256" key="2">
    <source>
        <dbReference type="ARBA" id="ARBA00012438"/>
    </source>
</evidence>
<proteinExistence type="predicted"/>
<name>T2G9D8_MEGG1</name>
<dbReference type="OrthoDB" id="9803176at2"/>
<dbReference type="InterPro" id="IPR002545">
    <property type="entry name" value="CheW-lke_dom"/>
</dbReference>
<keyword evidence="6" id="KW-1185">Reference proteome</keyword>
<dbReference type="Proteomes" id="UP000016587">
    <property type="component" value="Chromosome"/>
</dbReference>
<dbReference type="GO" id="GO:0006935">
    <property type="term" value="P:chemotaxis"/>
    <property type="evidence" value="ECO:0007669"/>
    <property type="project" value="InterPro"/>
</dbReference>
<dbReference type="STRING" id="1121448.DGI_0615"/>